<feature type="transmembrane region" description="Helical" evidence="2">
    <location>
        <begin position="292"/>
        <end position="311"/>
    </location>
</feature>
<gene>
    <name evidence="4" type="ORF">BSTOLATCC_MIC17755</name>
</gene>
<evidence type="ECO:0000256" key="2">
    <source>
        <dbReference type="SAM" id="Phobius"/>
    </source>
</evidence>
<feature type="domain" description="TmcB/TmcC TPR repeats" evidence="3">
    <location>
        <begin position="454"/>
        <end position="547"/>
    </location>
</feature>
<protein>
    <recommendedName>
        <fullName evidence="3">TmcB/TmcC TPR repeats domain-containing protein</fullName>
    </recommendedName>
</protein>
<feature type="transmembrane region" description="Helical" evidence="2">
    <location>
        <begin position="1343"/>
        <end position="1361"/>
    </location>
</feature>
<accession>A0AAU9IVC6</accession>
<feature type="transmembrane region" description="Helical" evidence="2">
    <location>
        <begin position="262"/>
        <end position="280"/>
    </location>
</feature>
<organism evidence="4 5">
    <name type="scientific">Blepharisma stoltei</name>
    <dbReference type="NCBI Taxonomy" id="1481888"/>
    <lineage>
        <taxon>Eukaryota</taxon>
        <taxon>Sar</taxon>
        <taxon>Alveolata</taxon>
        <taxon>Ciliophora</taxon>
        <taxon>Postciliodesmatophora</taxon>
        <taxon>Heterotrichea</taxon>
        <taxon>Heterotrichida</taxon>
        <taxon>Blepharismidae</taxon>
        <taxon>Blepharisma</taxon>
    </lineage>
</organism>
<feature type="transmembrane region" description="Helical" evidence="2">
    <location>
        <begin position="235"/>
        <end position="256"/>
    </location>
</feature>
<keyword evidence="5" id="KW-1185">Reference proteome</keyword>
<dbReference type="Pfam" id="PF25474">
    <property type="entry name" value="TPR_TmcB"/>
    <property type="match status" value="1"/>
</dbReference>
<feature type="transmembrane region" description="Helical" evidence="2">
    <location>
        <begin position="106"/>
        <end position="132"/>
    </location>
</feature>
<feature type="transmembrane region" description="Helical" evidence="2">
    <location>
        <begin position="317"/>
        <end position="339"/>
    </location>
</feature>
<name>A0AAU9IVC6_9CILI</name>
<feature type="transmembrane region" description="Helical" evidence="2">
    <location>
        <begin position="194"/>
        <end position="214"/>
    </location>
</feature>
<keyword evidence="2" id="KW-0472">Membrane</keyword>
<evidence type="ECO:0000259" key="3">
    <source>
        <dbReference type="Pfam" id="PF25474"/>
    </source>
</evidence>
<feature type="transmembrane region" description="Helical" evidence="2">
    <location>
        <begin position="152"/>
        <end position="174"/>
    </location>
</feature>
<feature type="compositionally biased region" description="Basic and acidic residues" evidence="1">
    <location>
        <begin position="825"/>
        <end position="846"/>
    </location>
</feature>
<proteinExistence type="predicted"/>
<evidence type="ECO:0000256" key="1">
    <source>
        <dbReference type="SAM" id="MobiDB-lite"/>
    </source>
</evidence>
<feature type="transmembrane region" description="Helical" evidence="2">
    <location>
        <begin position="1063"/>
        <end position="1088"/>
    </location>
</feature>
<evidence type="ECO:0000313" key="4">
    <source>
        <dbReference type="EMBL" id="CAG9317138.1"/>
    </source>
</evidence>
<dbReference type="InterPro" id="IPR057352">
    <property type="entry name" value="TPR_TmcB/C"/>
</dbReference>
<sequence length="1383" mass="160015">MPNNSQSKKNEVKDFQSFFARSLFSSSFKNYFYGFFGQLFKVGYNRKTKKNTQLGYEIFINTVFALQVVSLAWYPNMNVNNWTSYKILWQLMGWASYDSICANFGIMNFCFYGTISLLGICLISFTIFGFYIYINKDPPVYISFWPRKIAKLLTTFCLIPSTLILLVVAKYSLIDAEKIDEYGGLPSSMLDFNLPGFFVSVLGIVVLFSINIYSEYFSCDIKHFQPKKNIKSRSCSLLDFQIRLFYILTCVSFVVFVNQAVLIHQSVLLSYSLFIGYKSFYVLQYFNILENIIIACKLSMICSTLLFFILGELLDSASIIIALTIFLQPALFLLVIKLVRRNYARLKNNAASLNNQFEFEKKFRHLLIDEDYENKFGVLDLFKTYWKRHNFYKDKLFAIWEFNYCLSIIKDERLARVKLSKIANLQTSFEGEIQEWRLFAWLVKRKCKAFPETSYLEFLKEFSRIRAQDEELCYVLIEFQAEASLKAPRIDKIINYSERTANYIKILSEDYKNLCDKYKNVEGFEIYGSFLENITNNHEEAGLINRKNKGLDYYNKHNEAKNLENYGKDVPILLVSCSDNNIMYLNEKASLILKTSIGNIIGTSLLNFIPKPFDAYHTSTIKEFVFNSSTVELSSHKNLCFQNVQGYLIECNFLIKLAAFHNSAYFLITFEQRKTAREIAIISDDGFILGHSELFHSYIGSTLKNLKGQNISSAVPSLEITKMKDYEPWIIPFNDKEIAFIKSQKHIKSKIINEFKIIHDDLEVKNWKEGLDNDQLKQLANFEIEKSQIEENDWRGVQAQFLSASNAPLLPRSSAETEVCNNEEFQVKEIPPKRNEDKKSGTEDYSKSSASSKFSNKAKSLLSDTKRKIRILQVTLFLVVSSVVVIVSAILGYMITDVSYTTSLSSFKNLSDLLYDLGLAADSARLIDLSKLTNASDEQINSYIAGLEKIILDLEAIQGTILEDLSQWSYCSSSEIVLNAIIPLLYFDTYNPSVKYSNLYDSISEIIFNCKGMIKAISENESYLKYIRFIQTNSAGYLYDRANSTMDWISDCEIKRIKNTGTYINFLLISGFFALGMLVLVVVGYIFLVSRKYDEFWGFILNTAQSALAKLKSSAIDRLMLIHGIDYNSELNMHISGNQKKRKVRTTFYLQYISRIMIFFVVAASYYFLISLYLYPDCEDLMVNRQKLLSNFNMRRSNIRWLSMFSREANSHYFEKNSPQYIQFPNAWTRMNTASGILKLKNKELRENGLKNLMSQELRENIYRKVDSSHAILNYGTDAAINSIIEDCETKGIYQVLTSTNVISMLADIVEIQDEISREFLLANRDSRILIHDKLDSIINTTVAYTIALFMLYFCYYLQYLNRQIKYLNRFSILPEILPMDLE</sequence>
<feature type="transmembrane region" description="Helical" evidence="2">
    <location>
        <begin position="54"/>
        <end position="74"/>
    </location>
</feature>
<feature type="region of interest" description="Disordered" evidence="1">
    <location>
        <begin position="824"/>
        <end position="850"/>
    </location>
</feature>
<feature type="transmembrane region" description="Helical" evidence="2">
    <location>
        <begin position="1152"/>
        <end position="1175"/>
    </location>
</feature>
<reference evidence="4" key="1">
    <citation type="submission" date="2021-09" db="EMBL/GenBank/DDBJ databases">
        <authorList>
            <consortium name="AG Swart"/>
            <person name="Singh M."/>
            <person name="Singh A."/>
            <person name="Seah K."/>
            <person name="Emmerich C."/>
        </authorList>
    </citation>
    <scope>NUCLEOTIDE SEQUENCE</scope>
    <source>
        <strain evidence="4">ATCC30299</strain>
    </source>
</reference>
<keyword evidence="2" id="KW-0812">Transmembrane</keyword>
<keyword evidence="2" id="KW-1133">Transmembrane helix</keyword>
<evidence type="ECO:0000313" key="5">
    <source>
        <dbReference type="Proteomes" id="UP001162131"/>
    </source>
</evidence>
<comment type="caution">
    <text evidence="4">The sequence shown here is derived from an EMBL/GenBank/DDBJ whole genome shotgun (WGS) entry which is preliminary data.</text>
</comment>
<dbReference type="Proteomes" id="UP001162131">
    <property type="component" value="Unassembled WGS sequence"/>
</dbReference>
<feature type="transmembrane region" description="Helical" evidence="2">
    <location>
        <begin position="871"/>
        <end position="895"/>
    </location>
</feature>
<dbReference type="EMBL" id="CAJZBQ010000017">
    <property type="protein sequence ID" value="CAG9317138.1"/>
    <property type="molecule type" value="Genomic_DNA"/>
</dbReference>